<sequence>MEFENIKNKILIENQYFGCVNYYSSLYKFSNILIEQCESWQKMSFRNRCMILGANGLIDLTVPLQNGREQKKMIRDVKIDNHSLWQKQHWRSISSCYGKSAFFEFYKDWLESFYEKKFVYLFDMDLEILFWLKSLLKIKAEIEMTDSFIKEYPEDTIDLRNKWLPKNFQSSSNNIHYNQVFETRNGFQPNLSVLDILFCEGPNAKSILSANNSAFR</sequence>
<dbReference type="EMBL" id="MLJW01000098">
    <property type="protein sequence ID" value="OIR00162.1"/>
    <property type="molecule type" value="Genomic_DNA"/>
</dbReference>
<organism evidence="1">
    <name type="scientific">mine drainage metagenome</name>
    <dbReference type="NCBI Taxonomy" id="410659"/>
    <lineage>
        <taxon>unclassified sequences</taxon>
        <taxon>metagenomes</taxon>
        <taxon>ecological metagenomes</taxon>
    </lineage>
</organism>
<dbReference type="Pfam" id="PF08889">
    <property type="entry name" value="WbqC"/>
    <property type="match status" value="2"/>
</dbReference>
<proteinExistence type="predicted"/>
<evidence type="ECO:0000313" key="1">
    <source>
        <dbReference type="EMBL" id="OIR00162.1"/>
    </source>
</evidence>
<name>A0A1J5RWH4_9ZZZZ</name>
<dbReference type="AlphaFoldDB" id="A0A1J5RWH4"/>
<dbReference type="InterPro" id="IPR014985">
    <property type="entry name" value="WbqC"/>
</dbReference>
<comment type="caution">
    <text evidence="1">The sequence shown here is derived from an EMBL/GenBank/DDBJ whole genome shotgun (WGS) entry which is preliminary data.</text>
</comment>
<reference evidence="1" key="1">
    <citation type="submission" date="2016-10" db="EMBL/GenBank/DDBJ databases">
        <title>Sequence of Gallionella enrichment culture.</title>
        <authorList>
            <person name="Poehlein A."/>
            <person name="Muehling M."/>
            <person name="Daniel R."/>
        </authorList>
    </citation>
    <scope>NUCLEOTIDE SEQUENCE</scope>
</reference>
<protein>
    <submittedName>
        <fullName evidence="1">WbqC-like protein family protein</fullName>
    </submittedName>
</protein>
<accession>A0A1J5RWH4</accession>
<gene>
    <name evidence="1" type="ORF">GALL_178080</name>
</gene>